<keyword evidence="3" id="KW-0575">Peroxidase</keyword>
<gene>
    <name evidence="13" type="ORF">FVF61_10680</name>
</gene>
<evidence type="ECO:0000259" key="12">
    <source>
        <dbReference type="PROSITE" id="PS51352"/>
    </source>
</evidence>
<keyword evidence="14" id="KW-1185">Reference proteome</keyword>
<keyword evidence="5" id="KW-0560">Oxidoreductase</keyword>
<sequence length="203" mass="22822">MTKKIFFVFTIFTFTLVSHIQSQVPEKAEDISPLLIGEKIPEAKLTDADGNEVELNQIIKEKPTVLVFYRGGWCFYCNNQLSGLAEIESEIIALGYQIVAISPDNYQNIKPTMEADKVAYQVLSDSKGQLIKDMGIGFKTPEKVHKYIFENTNKEATDVIPVPTVLVVDTSGGILFEYINPNYDVRLSPKLLLANLEVLKLEF</sequence>
<dbReference type="InterPro" id="IPR050924">
    <property type="entry name" value="Peroxiredoxin_BCP/PrxQ"/>
</dbReference>
<name>A0A5D0G5E6_9FLAO</name>
<dbReference type="GO" id="GO:0008379">
    <property type="term" value="F:thioredoxin peroxidase activity"/>
    <property type="evidence" value="ECO:0007669"/>
    <property type="project" value="TreeGrafter"/>
</dbReference>
<evidence type="ECO:0000313" key="13">
    <source>
        <dbReference type="EMBL" id="TYA53117.1"/>
    </source>
</evidence>
<dbReference type="GO" id="GO:0034599">
    <property type="term" value="P:cellular response to oxidative stress"/>
    <property type="evidence" value="ECO:0007669"/>
    <property type="project" value="TreeGrafter"/>
</dbReference>
<reference evidence="13 14" key="1">
    <citation type="submission" date="2019-08" db="EMBL/GenBank/DDBJ databases">
        <title>Formosa sediminis sp. nov., isolated from marine sediment.</title>
        <authorList>
            <person name="Cao W.R."/>
        </authorList>
    </citation>
    <scope>NUCLEOTIDE SEQUENCE [LARGE SCALE GENOMIC DNA]</scope>
    <source>
        <strain evidence="13 14">1494</strain>
    </source>
</reference>
<comment type="function">
    <text evidence="1">Thiol-specific peroxidase that catalyzes the reduction of hydrogen peroxide and organic hydroperoxides to water and alcohols, respectively. Plays a role in cell protection against oxidative stress by detoxifying peroxides and as sensor of hydrogen peroxide-mediated signaling events.</text>
</comment>
<evidence type="ECO:0000256" key="2">
    <source>
        <dbReference type="ARBA" id="ARBA00013017"/>
    </source>
</evidence>
<evidence type="ECO:0000256" key="9">
    <source>
        <dbReference type="ARBA" id="ARBA00038489"/>
    </source>
</evidence>
<comment type="caution">
    <text evidence="13">The sequence shown here is derived from an EMBL/GenBank/DDBJ whole genome shotgun (WGS) entry which is preliminary data.</text>
</comment>
<evidence type="ECO:0000256" key="11">
    <source>
        <dbReference type="ARBA" id="ARBA00049091"/>
    </source>
</evidence>
<comment type="catalytic activity">
    <reaction evidence="11">
        <text>a hydroperoxide + [thioredoxin]-dithiol = an alcohol + [thioredoxin]-disulfide + H2O</text>
        <dbReference type="Rhea" id="RHEA:62620"/>
        <dbReference type="Rhea" id="RHEA-COMP:10698"/>
        <dbReference type="Rhea" id="RHEA-COMP:10700"/>
        <dbReference type="ChEBI" id="CHEBI:15377"/>
        <dbReference type="ChEBI" id="CHEBI:29950"/>
        <dbReference type="ChEBI" id="CHEBI:30879"/>
        <dbReference type="ChEBI" id="CHEBI:35924"/>
        <dbReference type="ChEBI" id="CHEBI:50058"/>
        <dbReference type="EC" id="1.11.1.24"/>
    </reaction>
</comment>
<dbReference type="InterPro" id="IPR000866">
    <property type="entry name" value="AhpC/TSA"/>
</dbReference>
<organism evidence="13 14">
    <name type="scientific">Formosa maritima</name>
    <dbReference type="NCBI Taxonomy" id="2592046"/>
    <lineage>
        <taxon>Bacteria</taxon>
        <taxon>Pseudomonadati</taxon>
        <taxon>Bacteroidota</taxon>
        <taxon>Flavobacteriia</taxon>
        <taxon>Flavobacteriales</taxon>
        <taxon>Flavobacteriaceae</taxon>
        <taxon>Formosa</taxon>
    </lineage>
</organism>
<evidence type="ECO:0000256" key="7">
    <source>
        <dbReference type="ARBA" id="ARBA00023284"/>
    </source>
</evidence>
<dbReference type="Proteomes" id="UP000324550">
    <property type="component" value="Unassembled WGS sequence"/>
</dbReference>
<dbReference type="PROSITE" id="PS51352">
    <property type="entry name" value="THIOREDOXIN_2"/>
    <property type="match status" value="1"/>
</dbReference>
<dbReference type="InterPro" id="IPR013766">
    <property type="entry name" value="Thioredoxin_domain"/>
</dbReference>
<proteinExistence type="inferred from homology"/>
<dbReference type="PANTHER" id="PTHR42801">
    <property type="entry name" value="THIOREDOXIN-DEPENDENT PEROXIDE REDUCTASE"/>
    <property type="match status" value="1"/>
</dbReference>
<evidence type="ECO:0000256" key="3">
    <source>
        <dbReference type="ARBA" id="ARBA00022559"/>
    </source>
</evidence>
<dbReference type="CDD" id="cd02970">
    <property type="entry name" value="PRX_like2"/>
    <property type="match status" value="1"/>
</dbReference>
<dbReference type="AlphaFoldDB" id="A0A5D0G5E6"/>
<dbReference type="GO" id="GO:0005737">
    <property type="term" value="C:cytoplasm"/>
    <property type="evidence" value="ECO:0007669"/>
    <property type="project" value="TreeGrafter"/>
</dbReference>
<dbReference type="Gene3D" id="3.40.30.10">
    <property type="entry name" value="Glutaredoxin"/>
    <property type="match status" value="1"/>
</dbReference>
<evidence type="ECO:0000256" key="5">
    <source>
        <dbReference type="ARBA" id="ARBA00023002"/>
    </source>
</evidence>
<dbReference type="InterPro" id="IPR036249">
    <property type="entry name" value="Thioredoxin-like_sf"/>
</dbReference>
<evidence type="ECO:0000256" key="6">
    <source>
        <dbReference type="ARBA" id="ARBA00023157"/>
    </source>
</evidence>
<dbReference type="RefSeq" id="WP_148456221.1">
    <property type="nucleotide sequence ID" value="NZ_VSFC01000052.1"/>
</dbReference>
<dbReference type="EMBL" id="VSFC01000052">
    <property type="protein sequence ID" value="TYA53117.1"/>
    <property type="molecule type" value="Genomic_DNA"/>
</dbReference>
<dbReference type="OrthoDB" id="9809746at2"/>
<dbReference type="Pfam" id="PF00578">
    <property type="entry name" value="AhpC-TSA"/>
    <property type="match status" value="1"/>
</dbReference>
<keyword evidence="7" id="KW-0676">Redox-active center</keyword>
<evidence type="ECO:0000256" key="1">
    <source>
        <dbReference type="ARBA" id="ARBA00003330"/>
    </source>
</evidence>
<evidence type="ECO:0000256" key="8">
    <source>
        <dbReference type="ARBA" id="ARBA00032824"/>
    </source>
</evidence>
<dbReference type="EC" id="1.11.1.24" evidence="2"/>
<evidence type="ECO:0000256" key="4">
    <source>
        <dbReference type="ARBA" id="ARBA00022862"/>
    </source>
</evidence>
<accession>A0A5D0G5E6</accession>
<dbReference type="SUPFAM" id="SSF52833">
    <property type="entry name" value="Thioredoxin-like"/>
    <property type="match status" value="1"/>
</dbReference>
<comment type="similarity">
    <text evidence="9">Belongs to the peroxiredoxin family. BCP/PrxQ subfamily.</text>
</comment>
<dbReference type="PANTHER" id="PTHR42801:SF7">
    <property type="entry name" value="SLL1159 PROTEIN"/>
    <property type="match status" value="1"/>
</dbReference>
<dbReference type="GO" id="GO:0045454">
    <property type="term" value="P:cell redox homeostasis"/>
    <property type="evidence" value="ECO:0007669"/>
    <property type="project" value="TreeGrafter"/>
</dbReference>
<evidence type="ECO:0000313" key="14">
    <source>
        <dbReference type="Proteomes" id="UP000324550"/>
    </source>
</evidence>
<feature type="domain" description="Thioredoxin" evidence="12">
    <location>
        <begin position="34"/>
        <end position="201"/>
    </location>
</feature>
<keyword evidence="4" id="KW-0049">Antioxidant</keyword>
<protein>
    <recommendedName>
        <fullName evidence="2">thioredoxin-dependent peroxiredoxin</fullName>
        <ecNumber evidence="2">1.11.1.24</ecNumber>
    </recommendedName>
    <alternativeName>
        <fullName evidence="8">Thioredoxin peroxidase</fullName>
    </alternativeName>
    <alternativeName>
        <fullName evidence="10">Thioredoxin-dependent peroxiredoxin Bcp</fullName>
    </alternativeName>
</protein>
<keyword evidence="6" id="KW-1015">Disulfide bond</keyword>
<evidence type="ECO:0000256" key="10">
    <source>
        <dbReference type="ARBA" id="ARBA00042639"/>
    </source>
</evidence>